<evidence type="ECO:0000313" key="4">
    <source>
        <dbReference type="Proteomes" id="UP000233553"/>
    </source>
</evidence>
<dbReference type="NCBIfam" id="TIGR01629">
    <property type="entry name" value="rep_II_X"/>
    <property type="match status" value="2"/>
</dbReference>
<dbReference type="InterPro" id="IPR022686">
    <property type="entry name" value="G2P_N"/>
</dbReference>
<evidence type="ECO:0000259" key="1">
    <source>
        <dbReference type="Pfam" id="PF05144"/>
    </source>
</evidence>
<dbReference type="Pfam" id="PF05144">
    <property type="entry name" value="Phage_CRI"/>
    <property type="match status" value="1"/>
</dbReference>
<dbReference type="RefSeq" id="WP_101237562.1">
    <property type="nucleotide sequence ID" value="NZ_PISJ01000024.1"/>
</dbReference>
<reference evidence="3 4" key="1">
    <citation type="submission" date="2017-12" db="EMBL/GenBank/DDBJ databases">
        <title>Draft Genome sequences of multiple microbial strains isolated from spacecraft associated surfaces.</title>
        <authorList>
            <person name="Seuylemezian A."/>
            <person name="Vaishampayan P."/>
            <person name="Venkateswaran K."/>
        </authorList>
    </citation>
    <scope>NUCLEOTIDE SEQUENCE [LARGE SCALE GENOMIC DNA]</scope>
    <source>
        <strain evidence="3 4">2P01AA</strain>
    </source>
</reference>
<dbReference type="GO" id="GO:0006260">
    <property type="term" value="P:DNA replication"/>
    <property type="evidence" value="ECO:0007669"/>
    <property type="project" value="InterPro"/>
</dbReference>
<dbReference type="EMBL" id="PISJ01000024">
    <property type="protein sequence ID" value="PKF31320.1"/>
    <property type="molecule type" value="Genomic_DNA"/>
</dbReference>
<evidence type="ECO:0000313" key="3">
    <source>
        <dbReference type="EMBL" id="PKF31320.1"/>
    </source>
</evidence>
<name>A0A2N0WA14_9GAMM</name>
<comment type="caution">
    <text evidence="3">The sequence shown here is derived from an EMBL/GenBank/DDBJ whole genome shotgun (WGS) entry which is preliminary data.</text>
</comment>
<feature type="domain" description="Replication-associated protein G2P C-terminal" evidence="2">
    <location>
        <begin position="396"/>
        <end position="482"/>
    </location>
</feature>
<dbReference type="InterPro" id="IPR006516">
    <property type="entry name" value="G2P"/>
</dbReference>
<evidence type="ECO:0000259" key="2">
    <source>
        <dbReference type="Pfam" id="PF05155"/>
    </source>
</evidence>
<dbReference type="AlphaFoldDB" id="A0A2N0WA14"/>
<dbReference type="Pfam" id="PF05155">
    <property type="entry name" value="G2P_X_C"/>
    <property type="match status" value="1"/>
</dbReference>
<protein>
    <submittedName>
        <fullName evidence="3">DNA replication protein</fullName>
    </submittedName>
</protein>
<feature type="domain" description="Replication-associated protein G2P N-terminal" evidence="1">
    <location>
        <begin position="1"/>
        <end position="254"/>
    </location>
</feature>
<dbReference type="Proteomes" id="UP000233553">
    <property type="component" value="Unassembled WGS sequence"/>
</dbReference>
<organism evidence="3 4">
    <name type="scientific">Acinetobacter proteolyticus</name>
    <dbReference type="NCBI Taxonomy" id="1776741"/>
    <lineage>
        <taxon>Bacteria</taxon>
        <taxon>Pseudomonadati</taxon>
        <taxon>Pseudomonadota</taxon>
        <taxon>Gammaproteobacteria</taxon>
        <taxon>Moraxellales</taxon>
        <taxon>Moraxellaceae</taxon>
        <taxon>Acinetobacter</taxon>
    </lineage>
</organism>
<proteinExistence type="predicted"/>
<dbReference type="InterPro" id="IPR022688">
    <property type="entry name" value="G2P_C"/>
</dbReference>
<accession>A0A2N0WA14</accession>
<gene>
    <name evidence="3" type="ORF">CW311_19445</name>
</gene>
<sequence length="493" mass="57224">MLDKIVMHIPVDMSLVDVREDGKYCVFGMDLFDMGIRVESRSCYKDDDGVVQNHVLNHPYSKLPTSFTEMAFKFFHEGTFVPYVELKCSPAKILQGHNVYGTDWIEQGALEMLGYLAETQPVLYGLLAISETEVKHLDVTYSARLQDENQVRKALEFLRNLSTQYIGKSEKQVIHKNTVYFGAERSKRFARKVYGKHCEFMDQLADLKELAKKNDKNAQRVVAVMSDPELQEYAKGLLRFETGVKAFALRELNIPTNLFQLIRYQRENPYFLRNLWVKANRELFKALEGQTMKATDHETIFKEICNKLQKVRENDVVTAGRSDKIFQFYQFLENKGHAEAKNKFEHQYFKYISDLVQCGFTEEYIRNLASRPEINLDHFTAYTIVFNRFKKVSKGGTVSLTEARNTFEFYKAIESEGYDAVRGRYSKAQFILLVNKLMSCGYSKLTLQNLHVQTKNNIILFVKHIEVNFESQLPTNFIEPVSTFNQRGLRIVA</sequence>